<protein>
    <submittedName>
        <fullName evidence="2">Uncharacterized protein</fullName>
    </submittedName>
</protein>
<dbReference type="EMBL" id="JAAALK010000288">
    <property type="protein sequence ID" value="KAG8052651.1"/>
    <property type="molecule type" value="Genomic_DNA"/>
</dbReference>
<evidence type="ECO:0000313" key="3">
    <source>
        <dbReference type="Proteomes" id="UP000729402"/>
    </source>
</evidence>
<dbReference type="AlphaFoldDB" id="A0A8J5VAG5"/>
<sequence length="181" mass="18457">MTATGWPSRGQQQALGRRRRAEGGSVGSRGGDGRRVTAQSPCAAVIGSGCGGDGLGSIAATCSGCHGGGLGSTVAMVEGRQRGLRVQRRWAPGAAAMGSGCDGDGLLGATATGSGCRGDGLGSTAAMSGGRSHGLLVRQRRARECGGDERARECPPLIKYVFTTTNSKKYFYLVKSYITNK</sequence>
<keyword evidence="3" id="KW-1185">Reference proteome</keyword>
<dbReference type="Proteomes" id="UP000729402">
    <property type="component" value="Unassembled WGS sequence"/>
</dbReference>
<reference evidence="2" key="1">
    <citation type="journal article" date="2021" name="bioRxiv">
        <title>Whole Genome Assembly and Annotation of Northern Wild Rice, Zizania palustris L., Supports a Whole Genome Duplication in the Zizania Genus.</title>
        <authorList>
            <person name="Haas M."/>
            <person name="Kono T."/>
            <person name="Macchietto M."/>
            <person name="Millas R."/>
            <person name="McGilp L."/>
            <person name="Shao M."/>
            <person name="Duquette J."/>
            <person name="Hirsch C.N."/>
            <person name="Kimball J."/>
        </authorList>
    </citation>
    <scope>NUCLEOTIDE SEQUENCE</scope>
    <source>
        <tissue evidence="2">Fresh leaf tissue</tissue>
    </source>
</reference>
<comment type="caution">
    <text evidence="2">The sequence shown here is derived from an EMBL/GenBank/DDBJ whole genome shotgun (WGS) entry which is preliminary data.</text>
</comment>
<feature type="region of interest" description="Disordered" evidence="1">
    <location>
        <begin position="1"/>
        <end position="37"/>
    </location>
</feature>
<name>A0A8J5VAG5_ZIZPA</name>
<evidence type="ECO:0000256" key="1">
    <source>
        <dbReference type="SAM" id="MobiDB-lite"/>
    </source>
</evidence>
<proteinExistence type="predicted"/>
<reference evidence="2" key="2">
    <citation type="submission" date="2021-02" db="EMBL/GenBank/DDBJ databases">
        <authorList>
            <person name="Kimball J.A."/>
            <person name="Haas M.W."/>
            <person name="Macchietto M."/>
            <person name="Kono T."/>
            <person name="Duquette J."/>
            <person name="Shao M."/>
        </authorList>
    </citation>
    <scope>NUCLEOTIDE SEQUENCE</scope>
    <source>
        <tissue evidence="2">Fresh leaf tissue</tissue>
    </source>
</reference>
<accession>A0A8J5VAG5</accession>
<evidence type="ECO:0000313" key="2">
    <source>
        <dbReference type="EMBL" id="KAG8052651.1"/>
    </source>
</evidence>
<organism evidence="2 3">
    <name type="scientific">Zizania palustris</name>
    <name type="common">Northern wild rice</name>
    <dbReference type="NCBI Taxonomy" id="103762"/>
    <lineage>
        <taxon>Eukaryota</taxon>
        <taxon>Viridiplantae</taxon>
        <taxon>Streptophyta</taxon>
        <taxon>Embryophyta</taxon>
        <taxon>Tracheophyta</taxon>
        <taxon>Spermatophyta</taxon>
        <taxon>Magnoliopsida</taxon>
        <taxon>Liliopsida</taxon>
        <taxon>Poales</taxon>
        <taxon>Poaceae</taxon>
        <taxon>BOP clade</taxon>
        <taxon>Oryzoideae</taxon>
        <taxon>Oryzeae</taxon>
        <taxon>Zizaniinae</taxon>
        <taxon>Zizania</taxon>
    </lineage>
</organism>
<gene>
    <name evidence="2" type="ORF">GUJ93_ZPchr0001g30024</name>
</gene>